<evidence type="ECO:0000313" key="1">
    <source>
        <dbReference type="EMBL" id="VFJ73757.1"/>
    </source>
</evidence>
<dbReference type="Pfam" id="PF13707">
    <property type="entry name" value="RloB"/>
    <property type="match status" value="1"/>
</dbReference>
<reference evidence="1" key="1">
    <citation type="submission" date="2019-02" db="EMBL/GenBank/DDBJ databases">
        <authorList>
            <person name="Gruber-Vodicka R. H."/>
            <person name="Seah K. B. B."/>
        </authorList>
    </citation>
    <scope>NUCLEOTIDE SEQUENCE</scope>
    <source>
        <strain evidence="1">BECK_BZ131</strain>
    </source>
</reference>
<dbReference type="EMBL" id="CAADFE010000054">
    <property type="protein sequence ID" value="VFJ73757.1"/>
    <property type="molecule type" value="Genomic_DNA"/>
</dbReference>
<proteinExistence type="predicted"/>
<protein>
    <submittedName>
        <fullName evidence="1">RloB-like protein</fullName>
    </submittedName>
</protein>
<dbReference type="InterPro" id="IPR025591">
    <property type="entry name" value="RloB"/>
</dbReference>
<dbReference type="AlphaFoldDB" id="A0A450TX23"/>
<gene>
    <name evidence="1" type="ORF">BECKFW1821C_GA0114237_105415</name>
</gene>
<organism evidence="1">
    <name type="scientific">Candidatus Kentrum sp. FW</name>
    <dbReference type="NCBI Taxonomy" id="2126338"/>
    <lineage>
        <taxon>Bacteria</taxon>
        <taxon>Pseudomonadati</taxon>
        <taxon>Pseudomonadota</taxon>
        <taxon>Gammaproteobacteria</taxon>
        <taxon>Candidatus Kentrum</taxon>
    </lineage>
</organism>
<name>A0A450TX23_9GAMM</name>
<accession>A0A450TX23</accession>
<sequence>MAKRRTREPKAQRQRTAPNREILGRDHVLIICEGTKTEPRYFEELREKYQLGIVNIEVTSAKGTDPVSVVRTAKSKKTNAEKRGKPFDRVYCVFDRDEHANFDDASRRIAALQKQGFRSARSWPCFEFWLLLHFGYTRQPFHRDGQRTAAQNCENTLKSEISNYRKGKTGIFNELFPRLEEARRNATKALQDAERTGEHNPSTEVHELVGYLQNLNEIKSAGI</sequence>